<dbReference type="GeneID" id="33558884"/>
<dbReference type="Proteomes" id="UP000193218">
    <property type="component" value="Unassembled WGS sequence"/>
</dbReference>
<comment type="caution">
    <text evidence="2">The sequence shown here is derived from an EMBL/GenBank/DDBJ whole genome shotgun (WGS) entry which is preliminary data.</text>
</comment>
<feature type="compositionally biased region" description="Polar residues" evidence="1">
    <location>
        <begin position="191"/>
        <end position="201"/>
    </location>
</feature>
<feature type="compositionally biased region" description="Basic and acidic residues" evidence="1">
    <location>
        <begin position="202"/>
        <end position="211"/>
    </location>
</feature>
<name>A0A1Y1U7L0_9TREE</name>
<proteinExistence type="predicted"/>
<evidence type="ECO:0000256" key="1">
    <source>
        <dbReference type="SAM" id="MobiDB-lite"/>
    </source>
</evidence>
<protein>
    <submittedName>
        <fullName evidence="2">Uncharacterized protein</fullName>
    </submittedName>
</protein>
<keyword evidence="3" id="KW-1185">Reference proteome</keyword>
<feature type="region of interest" description="Disordered" evidence="1">
    <location>
        <begin position="187"/>
        <end position="211"/>
    </location>
</feature>
<feature type="region of interest" description="Disordered" evidence="1">
    <location>
        <begin position="1"/>
        <end position="65"/>
    </location>
</feature>
<dbReference type="EMBL" id="NBSH01000016">
    <property type="protein sequence ID" value="ORX34020.1"/>
    <property type="molecule type" value="Genomic_DNA"/>
</dbReference>
<dbReference type="InParanoid" id="A0A1Y1U7L0"/>
<organism evidence="2 3">
    <name type="scientific">Kockovaella imperatae</name>
    <dbReference type="NCBI Taxonomy" id="4999"/>
    <lineage>
        <taxon>Eukaryota</taxon>
        <taxon>Fungi</taxon>
        <taxon>Dikarya</taxon>
        <taxon>Basidiomycota</taxon>
        <taxon>Agaricomycotina</taxon>
        <taxon>Tremellomycetes</taxon>
        <taxon>Tremellales</taxon>
        <taxon>Cuniculitremaceae</taxon>
        <taxon>Kockovaella</taxon>
    </lineage>
</organism>
<evidence type="ECO:0000313" key="3">
    <source>
        <dbReference type="Proteomes" id="UP000193218"/>
    </source>
</evidence>
<dbReference type="RefSeq" id="XP_021868308.1">
    <property type="nucleotide sequence ID" value="XM_022017075.1"/>
</dbReference>
<feature type="compositionally biased region" description="Pro residues" evidence="1">
    <location>
        <begin position="51"/>
        <end position="64"/>
    </location>
</feature>
<reference evidence="2 3" key="1">
    <citation type="submission" date="2017-03" db="EMBL/GenBank/DDBJ databases">
        <title>Widespread Adenine N6-methylation of Active Genes in Fungi.</title>
        <authorList>
            <consortium name="DOE Joint Genome Institute"/>
            <person name="Mondo S.J."/>
            <person name="Dannebaum R.O."/>
            <person name="Kuo R.C."/>
            <person name="Louie K.B."/>
            <person name="Bewick A.J."/>
            <person name="Labutti K."/>
            <person name="Haridas S."/>
            <person name="Kuo A."/>
            <person name="Salamov A."/>
            <person name="Ahrendt S.R."/>
            <person name="Lau R."/>
            <person name="Bowen B.P."/>
            <person name="Lipzen A."/>
            <person name="Sullivan W."/>
            <person name="Andreopoulos W.B."/>
            <person name="Clum A."/>
            <person name="Lindquist E."/>
            <person name="Daum C."/>
            <person name="Northen T.R."/>
            <person name="Ramamoorthy G."/>
            <person name="Schmitz R.J."/>
            <person name="Gryganskyi A."/>
            <person name="Culley D."/>
            <person name="Magnuson J."/>
            <person name="James T.Y."/>
            <person name="O'Malley M.A."/>
            <person name="Stajich J.E."/>
            <person name="Spatafora J.W."/>
            <person name="Visel A."/>
            <person name="Grigoriev I.V."/>
        </authorList>
    </citation>
    <scope>NUCLEOTIDE SEQUENCE [LARGE SCALE GENOMIC DNA]</scope>
    <source>
        <strain evidence="2 3">NRRL Y-17943</strain>
    </source>
</reference>
<sequence>MPMVSRTPSPVSPSIIKAPSPGTPSPALTPDPGSQTPRTSSDDFSAASRRTPPPVSSLPPPPPVRALANGFDVRKDYGRYINSNGHPAIIPCDHCKRHGPHACRFLLRSDQRSIGRARLRLCHKCTRDGKACKINGVRVIDMLEEDSDREFAAARPGPAQAPTIPAPNTIRLIQKSALPPVQHRLLLRPRSQAQQTSTSTAPREEAQNPSR</sequence>
<gene>
    <name evidence="2" type="ORF">BD324DRAFT_638049</name>
</gene>
<accession>A0A1Y1U7L0</accession>
<dbReference type="AlphaFoldDB" id="A0A1Y1U7L0"/>
<evidence type="ECO:0000313" key="2">
    <source>
        <dbReference type="EMBL" id="ORX34020.1"/>
    </source>
</evidence>
<feature type="compositionally biased region" description="Polar residues" evidence="1">
    <location>
        <begin position="32"/>
        <end position="43"/>
    </location>
</feature>